<feature type="domain" description="Asparagine synthetase" evidence="2">
    <location>
        <begin position="74"/>
        <end position="210"/>
    </location>
</feature>
<protein>
    <recommendedName>
        <fullName evidence="2">Asparagine synthetase domain-containing protein</fullName>
    </recommendedName>
</protein>
<dbReference type="Proteomes" id="UP000070598">
    <property type="component" value="Unassembled WGS sequence"/>
</dbReference>
<proteinExistence type="predicted"/>
<dbReference type="InterPro" id="IPR001962">
    <property type="entry name" value="Asn_synthase"/>
</dbReference>
<accession>A0A132NJR6</accession>
<gene>
    <name evidence="3" type="ORF">TR74_04580</name>
</gene>
<dbReference type="AlphaFoldDB" id="A0A132NJR6"/>
<feature type="region of interest" description="Disordered" evidence="1">
    <location>
        <begin position="222"/>
        <end position="259"/>
    </location>
</feature>
<name>A0A132NJR6_9ACTN</name>
<feature type="compositionally biased region" description="Low complexity" evidence="1">
    <location>
        <begin position="232"/>
        <end position="244"/>
    </location>
</feature>
<dbReference type="Gene3D" id="3.40.50.620">
    <property type="entry name" value="HUPs"/>
    <property type="match status" value="1"/>
</dbReference>
<dbReference type="EMBL" id="JYIK01000552">
    <property type="protein sequence ID" value="KWX10276.1"/>
    <property type="molecule type" value="Genomic_DNA"/>
</dbReference>
<reference evidence="4" key="1">
    <citation type="submission" date="2015-02" db="EMBL/GenBank/DDBJ databases">
        <title>Physiological reanalysis, assessment of diazotrophy, and genome sequences of multiple isolates of Streptomyces thermoautotrophicus.</title>
        <authorList>
            <person name="MacKellar D.C."/>
            <person name="Lieber L."/>
            <person name="Norman J."/>
            <person name="Bolger A."/>
            <person name="Tobin C."/>
            <person name="Murray J.W."/>
            <person name="Friesen M."/>
            <person name="Prell J."/>
        </authorList>
    </citation>
    <scope>NUCLEOTIDE SEQUENCE [LARGE SCALE GENOMIC DNA]</scope>
    <source>
        <strain evidence="4">UBT1</strain>
    </source>
</reference>
<dbReference type="Pfam" id="PF00733">
    <property type="entry name" value="Asn_synthase"/>
    <property type="match status" value="1"/>
</dbReference>
<dbReference type="RefSeq" id="WP_232784391.1">
    <property type="nucleotide sequence ID" value="NZ_JYIK01000552.1"/>
</dbReference>
<dbReference type="InterPro" id="IPR014729">
    <property type="entry name" value="Rossmann-like_a/b/a_fold"/>
</dbReference>
<comment type="caution">
    <text evidence="3">The sequence shown here is derived from an EMBL/GenBank/DDBJ whole genome shotgun (WGS) entry which is preliminary data.</text>
</comment>
<feature type="compositionally biased region" description="Basic residues" evidence="1">
    <location>
        <begin position="245"/>
        <end position="259"/>
    </location>
</feature>
<evidence type="ECO:0000313" key="3">
    <source>
        <dbReference type="EMBL" id="KWX10276.1"/>
    </source>
</evidence>
<dbReference type="GO" id="GO:0004066">
    <property type="term" value="F:asparagine synthase (glutamine-hydrolyzing) activity"/>
    <property type="evidence" value="ECO:0007669"/>
    <property type="project" value="InterPro"/>
</dbReference>
<evidence type="ECO:0000259" key="2">
    <source>
        <dbReference type="Pfam" id="PF00733"/>
    </source>
</evidence>
<dbReference type="GO" id="GO:0006529">
    <property type="term" value="P:asparagine biosynthetic process"/>
    <property type="evidence" value="ECO:0007669"/>
    <property type="project" value="InterPro"/>
</dbReference>
<dbReference type="SUPFAM" id="SSF52402">
    <property type="entry name" value="Adenine nucleotide alpha hydrolases-like"/>
    <property type="match status" value="1"/>
</dbReference>
<organism evidence="3 4">
    <name type="scientific">Carbonactinospora thermoautotrophica</name>
    <dbReference type="NCBI Taxonomy" id="1469144"/>
    <lineage>
        <taxon>Bacteria</taxon>
        <taxon>Bacillati</taxon>
        <taxon>Actinomycetota</taxon>
        <taxon>Actinomycetes</taxon>
        <taxon>Kitasatosporales</taxon>
        <taxon>Carbonactinosporaceae</taxon>
        <taxon>Carbonactinospora</taxon>
    </lineage>
</organism>
<evidence type="ECO:0000313" key="4">
    <source>
        <dbReference type="Proteomes" id="UP000070598"/>
    </source>
</evidence>
<sequence>MLEPVFRGSDGREAADPLALVDSDSPPVVDVAALALLFAPPALYGEFVPRPPWRGVERIRTVPVPAPEPVPLGEAFTSAVATLAADVEVVGVKVSGGLDSLAVLVHAVRRAEGRTVVAFTADLVDDAGVSAATVVRRLVADLELGCELVVLDPDRHRAVPRWSPCGPRLDALPAVNAAVSEFAAARGVGVLLSGDGADELLGVPRFATAAITRRWGCGPGCGTPPTSDIPGRAWPARSPRWSPRCCRRAPGRGRTGRRT</sequence>
<feature type="non-terminal residue" evidence="3">
    <location>
        <position position="259"/>
    </location>
</feature>
<evidence type="ECO:0000256" key="1">
    <source>
        <dbReference type="SAM" id="MobiDB-lite"/>
    </source>
</evidence>